<dbReference type="Proteomes" id="UP000077202">
    <property type="component" value="Unassembled WGS sequence"/>
</dbReference>
<reference evidence="4" key="3">
    <citation type="journal article" date="2020" name="Curr. Biol.">
        <title>Chromatin organization in early land plants reveals an ancestral association between H3K27me3, transposons, and constitutive heterochromatin.</title>
        <authorList>
            <person name="Montgomery S.A."/>
            <person name="Tanizawa Y."/>
            <person name="Galik B."/>
            <person name="Wang N."/>
            <person name="Ito T."/>
            <person name="Mochizuki T."/>
            <person name="Akimcheva S."/>
            <person name="Bowman J.L."/>
            <person name="Cognat V."/>
            <person name="Marechal-Drouard L."/>
            <person name="Ekker H."/>
            <person name="Hong S.F."/>
            <person name="Kohchi T."/>
            <person name="Lin S.S."/>
            <person name="Liu L.D."/>
            <person name="Nakamura Y."/>
            <person name="Valeeva L.R."/>
            <person name="Shakirov E.V."/>
            <person name="Shippen D.E."/>
            <person name="Wei W.L."/>
            <person name="Yagura M."/>
            <person name="Yamaoka S."/>
            <person name="Yamato K.T."/>
            <person name="Liu C."/>
            <person name="Berger F."/>
        </authorList>
    </citation>
    <scope>NUCLEOTIDE SEQUENCE [LARGE SCALE GENOMIC DNA]</scope>
    <source>
        <strain evidence="4">Tak-1</strain>
    </source>
</reference>
<keyword evidence="3" id="KW-1185">Reference proteome</keyword>
<evidence type="ECO:0000313" key="4">
    <source>
        <dbReference type="Proteomes" id="UP001162541"/>
    </source>
</evidence>
<accession>A0A176W8P6</accession>
<protein>
    <recommendedName>
        <fullName evidence="5">Ubiquitin-like domain-containing protein</fullName>
    </recommendedName>
</protein>
<gene>
    <name evidence="2" type="ORF">AXG93_3036s1180</name>
    <name evidence="1" type="ORF">Mp_4g10730</name>
</gene>
<dbReference type="Proteomes" id="UP001162541">
    <property type="component" value="Chromosome 4"/>
</dbReference>
<name>A0A176W8P6_MARPO</name>
<sequence>MASKSGSTRDGDDNDRKNYITIKLMPYYMSDCCEVIMMTDTAVDVNKVVESYSQIHGKDSRALAFVYFGKVMQSGTIKENGLTEGCEVHVVPAELLQSS</sequence>
<organism evidence="2 3">
    <name type="scientific">Marchantia polymorpha subsp. ruderalis</name>
    <dbReference type="NCBI Taxonomy" id="1480154"/>
    <lineage>
        <taxon>Eukaryota</taxon>
        <taxon>Viridiplantae</taxon>
        <taxon>Streptophyta</taxon>
        <taxon>Embryophyta</taxon>
        <taxon>Marchantiophyta</taxon>
        <taxon>Marchantiopsida</taxon>
        <taxon>Marchantiidae</taxon>
        <taxon>Marchantiales</taxon>
        <taxon>Marchantiaceae</taxon>
        <taxon>Marchantia</taxon>
    </lineage>
</organism>
<dbReference type="EMBL" id="LVLJ01001564">
    <property type="protein sequence ID" value="OAE28991.1"/>
    <property type="molecule type" value="Genomic_DNA"/>
</dbReference>
<evidence type="ECO:0000313" key="2">
    <source>
        <dbReference type="EMBL" id="OAE28991.1"/>
    </source>
</evidence>
<reference evidence="2 3" key="1">
    <citation type="submission" date="2016-03" db="EMBL/GenBank/DDBJ databases">
        <title>Mechanisms controlling the formation of the plant cell surface in tip-growing cells are functionally conserved among land plants.</title>
        <authorList>
            <person name="Honkanen S."/>
            <person name="Jones V.A."/>
            <person name="Morieri G."/>
            <person name="Champion C."/>
            <person name="Hetherington A.J."/>
            <person name="Kelly S."/>
            <person name="Saint-Marcoux D."/>
            <person name="Proust H."/>
            <person name="Prescott H."/>
            <person name="Dolan L."/>
        </authorList>
    </citation>
    <scope>NUCLEOTIDE SEQUENCE [LARGE SCALE GENOMIC DNA]</scope>
    <source>
        <strain evidence="3">cv. Tak-1 and cv. Tak-2</strain>
        <tissue evidence="2">Whole gametophyte</tissue>
    </source>
</reference>
<evidence type="ECO:0000313" key="3">
    <source>
        <dbReference type="Proteomes" id="UP000077202"/>
    </source>
</evidence>
<proteinExistence type="predicted"/>
<evidence type="ECO:0000313" key="1">
    <source>
        <dbReference type="EMBL" id="BBN08337.1"/>
    </source>
</evidence>
<dbReference type="EMBL" id="AP019869">
    <property type="protein sequence ID" value="BBN08337.1"/>
    <property type="molecule type" value="Genomic_DNA"/>
</dbReference>
<evidence type="ECO:0008006" key="5">
    <source>
        <dbReference type="Google" id="ProtNLM"/>
    </source>
</evidence>
<dbReference type="AlphaFoldDB" id="A0A176W8P6"/>
<reference evidence="1" key="2">
    <citation type="journal article" date="2019" name="Curr. Biol.">
        <title>Chromatin organization in early land plants reveals an ancestral association between H3K27me3, transposons, and constitutive heterochromatin.</title>
        <authorList>
            <person name="Montgomery S.A."/>
            <person name="Tanizawa Y."/>
            <person name="Galik B."/>
            <person name="Wang N."/>
            <person name="Ito T."/>
            <person name="Mochizuki T."/>
            <person name="Akimcheva S."/>
            <person name="Bowman J."/>
            <person name="Cognat V."/>
            <person name="Drouard L."/>
            <person name="Ekker H."/>
            <person name="Houng S."/>
            <person name="Kohchi T."/>
            <person name="Lin S."/>
            <person name="Liu L.D."/>
            <person name="Nakamura Y."/>
            <person name="Valeeva L.R."/>
            <person name="Shakirov E.V."/>
            <person name="Shippen D.E."/>
            <person name="Wei W."/>
            <person name="Yagura M."/>
            <person name="Yamaoka S."/>
            <person name="Yamato K.T."/>
            <person name="Liu C."/>
            <person name="Berger F."/>
        </authorList>
    </citation>
    <scope>NUCLEOTIDE SEQUENCE [LARGE SCALE GENOMIC DNA]</scope>
    <source>
        <strain evidence="1">Tak-1</strain>
    </source>
</reference>